<reference evidence="1 2" key="1">
    <citation type="submission" date="2020-06" db="EMBL/GenBank/DDBJ databases">
        <title>Altererythrobacter sp. HHU K3-1.</title>
        <authorList>
            <person name="Zhang D."/>
            <person name="Xue H."/>
        </authorList>
    </citation>
    <scope>NUCLEOTIDE SEQUENCE [LARGE SCALE GENOMIC DNA]</scope>
    <source>
        <strain evidence="1 2">HHU K3-1</strain>
    </source>
</reference>
<gene>
    <name evidence="1" type="ORF">HUV48_00025</name>
</gene>
<proteinExistence type="predicted"/>
<comment type="caution">
    <text evidence="1">The sequence shown here is derived from an EMBL/GenBank/DDBJ whole genome shotgun (WGS) entry which is preliminary data.</text>
</comment>
<dbReference type="RefSeq" id="WP_176265749.1">
    <property type="nucleotide sequence ID" value="NZ_JABWGV010000001.1"/>
</dbReference>
<organism evidence="1 2">
    <name type="scientific">Qipengyuania atrilutea</name>
    <dbReference type="NCBI Taxonomy" id="2744473"/>
    <lineage>
        <taxon>Bacteria</taxon>
        <taxon>Pseudomonadati</taxon>
        <taxon>Pseudomonadota</taxon>
        <taxon>Alphaproteobacteria</taxon>
        <taxon>Sphingomonadales</taxon>
        <taxon>Erythrobacteraceae</taxon>
        <taxon>Qipengyuania</taxon>
    </lineage>
</organism>
<dbReference type="EMBL" id="JABWGV010000001">
    <property type="protein sequence ID" value="NVD43402.1"/>
    <property type="molecule type" value="Genomic_DNA"/>
</dbReference>
<dbReference type="AlphaFoldDB" id="A0A850GZH5"/>
<keyword evidence="2" id="KW-1185">Reference proteome</keyword>
<dbReference type="Proteomes" id="UP000561438">
    <property type="component" value="Unassembled WGS sequence"/>
</dbReference>
<evidence type="ECO:0000313" key="1">
    <source>
        <dbReference type="EMBL" id="NVD43402.1"/>
    </source>
</evidence>
<dbReference type="Gene3D" id="1.25.40.10">
    <property type="entry name" value="Tetratricopeptide repeat domain"/>
    <property type="match status" value="1"/>
</dbReference>
<protein>
    <submittedName>
        <fullName evidence="1">Uncharacterized protein</fullName>
    </submittedName>
</protein>
<evidence type="ECO:0000313" key="2">
    <source>
        <dbReference type="Proteomes" id="UP000561438"/>
    </source>
</evidence>
<dbReference type="SUPFAM" id="SSF48452">
    <property type="entry name" value="TPR-like"/>
    <property type="match status" value="1"/>
</dbReference>
<sequence length="125" mass="13433">MSLILAAALVASGQAVVTVPDVAPENDVAYTELTAGMNEVAIDRIEANDALDASDPARLINLGIAHAREGEDEQAREYFDAAMRSDARLQLETSTGEWTDSRVLAKTALRKLDRGDFAPQMASSR</sequence>
<accession>A0A850GZH5</accession>
<dbReference type="InterPro" id="IPR011990">
    <property type="entry name" value="TPR-like_helical_dom_sf"/>
</dbReference>
<name>A0A850GZH5_9SPHN</name>